<feature type="transmembrane region" description="Helical" evidence="1">
    <location>
        <begin position="67"/>
        <end position="88"/>
    </location>
</feature>
<dbReference type="PANTHER" id="PTHR45138:SF9">
    <property type="entry name" value="DIGUANYLATE CYCLASE DGCM-RELATED"/>
    <property type="match status" value="1"/>
</dbReference>
<evidence type="ECO:0000259" key="2">
    <source>
        <dbReference type="PROSITE" id="PS50887"/>
    </source>
</evidence>
<keyword evidence="4" id="KW-1185">Reference proteome</keyword>
<feature type="transmembrane region" description="Helical" evidence="1">
    <location>
        <begin position="117"/>
        <end position="136"/>
    </location>
</feature>
<sequence length="354" mass="40655">METLKKVVGYICKDRLRVTILFFLCMHIFYSVAFLIADVDAGNTIHMVAAFIYVVLLVQLKDGEDKLRIFTELLVQIIVFTIAATYILGWDAGYGMFLLIMIPGMFFIGCDIERPEWYNGVASVSLLLSFWLLIRISDWFVSEAALQWSDYKHRCYVTNAFLASLLLLCFGVAFEMEIRRIEVNLKDKNLMLIQMASHDALTNLFNRRIMNDLLQKAGNVKREYGRDYSVCICDIDDFKKINDTYGHDCGDYVLKEVARLLVENSKTDQVARWGGEEFLILLRDMTAADSFSVINDVRRAISEHCYEYSGQKIKVTMTFGMSHSKYMNGKENMILQADSRLYEGKQSGKNCVKA</sequence>
<feature type="transmembrane region" description="Helical" evidence="1">
    <location>
        <begin position="20"/>
        <end position="37"/>
    </location>
</feature>
<evidence type="ECO:0000313" key="4">
    <source>
        <dbReference type="Proteomes" id="UP000482209"/>
    </source>
</evidence>
<dbReference type="FunFam" id="3.30.70.270:FF:000001">
    <property type="entry name" value="Diguanylate cyclase domain protein"/>
    <property type="match status" value="1"/>
</dbReference>
<keyword evidence="1" id="KW-1133">Transmembrane helix</keyword>
<dbReference type="InterPro" id="IPR043128">
    <property type="entry name" value="Rev_trsase/Diguanyl_cyclase"/>
</dbReference>
<dbReference type="PROSITE" id="PS50887">
    <property type="entry name" value="GGDEF"/>
    <property type="match status" value="1"/>
</dbReference>
<dbReference type="Proteomes" id="UP000482209">
    <property type="component" value="Unassembled WGS sequence"/>
</dbReference>
<dbReference type="RefSeq" id="WP_154520311.1">
    <property type="nucleotide sequence ID" value="NZ_VUMT01000040.1"/>
</dbReference>
<dbReference type="InterPro" id="IPR029787">
    <property type="entry name" value="Nucleotide_cyclase"/>
</dbReference>
<name>A0A6L5Y1Z6_9FIRM</name>
<proteinExistence type="predicted"/>
<evidence type="ECO:0000256" key="1">
    <source>
        <dbReference type="SAM" id="Phobius"/>
    </source>
</evidence>
<dbReference type="Pfam" id="PF00990">
    <property type="entry name" value="GGDEF"/>
    <property type="match status" value="1"/>
</dbReference>
<evidence type="ECO:0000313" key="3">
    <source>
        <dbReference type="EMBL" id="MSS64954.1"/>
    </source>
</evidence>
<dbReference type="CDD" id="cd01949">
    <property type="entry name" value="GGDEF"/>
    <property type="match status" value="1"/>
</dbReference>
<dbReference type="SMART" id="SM00267">
    <property type="entry name" value="GGDEF"/>
    <property type="match status" value="1"/>
</dbReference>
<dbReference type="InterPro" id="IPR000160">
    <property type="entry name" value="GGDEF_dom"/>
</dbReference>
<feature type="transmembrane region" description="Helical" evidence="1">
    <location>
        <begin position="156"/>
        <end position="174"/>
    </location>
</feature>
<dbReference type="Gene3D" id="3.30.70.270">
    <property type="match status" value="1"/>
</dbReference>
<protein>
    <submittedName>
        <fullName evidence="3">GGDEF domain-containing protein</fullName>
    </submittedName>
</protein>
<dbReference type="AlphaFoldDB" id="A0A6L5Y1Z6"/>
<organism evidence="3 4">
    <name type="scientific">Velocimicrobium porci</name>
    <dbReference type="NCBI Taxonomy" id="2606634"/>
    <lineage>
        <taxon>Bacteria</taxon>
        <taxon>Bacillati</taxon>
        <taxon>Bacillota</taxon>
        <taxon>Clostridia</taxon>
        <taxon>Lachnospirales</taxon>
        <taxon>Lachnospiraceae</taxon>
        <taxon>Velocimicrobium</taxon>
    </lineage>
</organism>
<keyword evidence="1" id="KW-0812">Transmembrane</keyword>
<dbReference type="GO" id="GO:0052621">
    <property type="term" value="F:diguanylate cyclase activity"/>
    <property type="evidence" value="ECO:0007669"/>
    <property type="project" value="TreeGrafter"/>
</dbReference>
<comment type="caution">
    <text evidence="3">The sequence shown here is derived from an EMBL/GenBank/DDBJ whole genome shotgun (WGS) entry which is preliminary data.</text>
</comment>
<feature type="domain" description="GGDEF" evidence="2">
    <location>
        <begin position="226"/>
        <end position="354"/>
    </location>
</feature>
<gene>
    <name evidence="3" type="ORF">FYJ58_13930</name>
</gene>
<dbReference type="SUPFAM" id="SSF55073">
    <property type="entry name" value="Nucleotide cyclase"/>
    <property type="match status" value="1"/>
</dbReference>
<dbReference type="NCBIfam" id="TIGR00254">
    <property type="entry name" value="GGDEF"/>
    <property type="match status" value="1"/>
</dbReference>
<feature type="transmembrane region" description="Helical" evidence="1">
    <location>
        <begin position="94"/>
        <end position="110"/>
    </location>
</feature>
<reference evidence="3 4" key="1">
    <citation type="submission" date="2019-08" db="EMBL/GenBank/DDBJ databases">
        <title>In-depth cultivation of the pig gut microbiome towards novel bacterial diversity and tailored functional studies.</title>
        <authorList>
            <person name="Wylensek D."/>
            <person name="Hitch T.C.A."/>
            <person name="Clavel T."/>
        </authorList>
    </citation>
    <scope>NUCLEOTIDE SEQUENCE [LARGE SCALE GENOMIC DNA]</scope>
    <source>
        <strain evidence="3 4">WCA-693-APC-MOT-I</strain>
    </source>
</reference>
<feature type="transmembrane region" description="Helical" evidence="1">
    <location>
        <begin position="43"/>
        <end position="60"/>
    </location>
</feature>
<keyword evidence="1" id="KW-0472">Membrane</keyword>
<accession>A0A6L5Y1Z6</accession>
<dbReference type="PANTHER" id="PTHR45138">
    <property type="entry name" value="REGULATORY COMPONENTS OF SENSORY TRANSDUCTION SYSTEM"/>
    <property type="match status" value="1"/>
</dbReference>
<dbReference type="EMBL" id="VUMT01000040">
    <property type="protein sequence ID" value="MSS64954.1"/>
    <property type="molecule type" value="Genomic_DNA"/>
</dbReference>
<dbReference type="InterPro" id="IPR050469">
    <property type="entry name" value="Diguanylate_Cyclase"/>
</dbReference>